<evidence type="ECO:0000313" key="4">
    <source>
        <dbReference type="Proteomes" id="UP000647235"/>
    </source>
</evidence>
<dbReference type="InterPro" id="IPR011051">
    <property type="entry name" value="RmlC_Cupin_sf"/>
</dbReference>
<dbReference type="Gene3D" id="2.60.120.10">
    <property type="entry name" value="Jelly Rolls"/>
    <property type="match status" value="1"/>
</dbReference>
<dbReference type="Proteomes" id="UP000647235">
    <property type="component" value="Unassembled WGS sequence"/>
</dbReference>
<keyword evidence="1" id="KW-0479">Metal-binding</keyword>
<dbReference type="PANTHER" id="PTHR35848:SF6">
    <property type="entry name" value="CUPIN TYPE-2 DOMAIN-CONTAINING PROTEIN"/>
    <property type="match status" value="1"/>
</dbReference>
<dbReference type="Pfam" id="PF07883">
    <property type="entry name" value="Cupin_2"/>
    <property type="match status" value="1"/>
</dbReference>
<dbReference type="InterPro" id="IPR013096">
    <property type="entry name" value="Cupin_2"/>
</dbReference>
<dbReference type="InterPro" id="IPR014710">
    <property type="entry name" value="RmlC-like_jellyroll"/>
</dbReference>
<feature type="domain" description="Cupin type-2" evidence="2">
    <location>
        <begin position="43"/>
        <end position="107"/>
    </location>
</feature>
<keyword evidence="4" id="KW-1185">Reference proteome</keyword>
<dbReference type="CDD" id="cd02221">
    <property type="entry name" value="cupin_TM1287-like"/>
    <property type="match status" value="1"/>
</dbReference>
<sequence>MTREGEREIVKVEKPSGGEGYILKEALLGAEELGAHCKMFSKVTLPPHSELGHHEHHGETETYYILSGEGIYEDNGTKIPAKPGDVFFCKDGDGHGIRNDGEEDVVFAALILKK</sequence>
<organism evidence="3 4">
    <name type="scientific">Dorea hominis</name>
    <dbReference type="NCBI Taxonomy" id="2763040"/>
    <lineage>
        <taxon>Bacteria</taxon>
        <taxon>Bacillati</taxon>
        <taxon>Bacillota</taxon>
        <taxon>Clostridia</taxon>
        <taxon>Lachnospirales</taxon>
        <taxon>Lachnospiraceae</taxon>
        <taxon>Dorea</taxon>
    </lineage>
</organism>
<dbReference type="InterPro" id="IPR051610">
    <property type="entry name" value="GPI/OXD"/>
</dbReference>
<evidence type="ECO:0000313" key="3">
    <source>
        <dbReference type="EMBL" id="MBC5663795.1"/>
    </source>
</evidence>
<reference evidence="3 4" key="1">
    <citation type="submission" date="2020-08" db="EMBL/GenBank/DDBJ databases">
        <title>Genome public.</title>
        <authorList>
            <person name="Liu C."/>
            <person name="Sun Q."/>
        </authorList>
    </citation>
    <scope>NUCLEOTIDE SEQUENCE [LARGE SCALE GENOMIC DNA]</scope>
    <source>
        <strain evidence="3 4">NSJ-36</strain>
    </source>
</reference>
<dbReference type="PANTHER" id="PTHR35848">
    <property type="entry name" value="OXALATE-BINDING PROTEIN"/>
    <property type="match status" value="1"/>
</dbReference>
<accession>A0ABR7ETD2</accession>
<name>A0ABR7ETD2_9FIRM</name>
<dbReference type="RefSeq" id="WP_021861068.1">
    <property type="nucleotide sequence ID" value="NZ_JACOOY010000001.1"/>
</dbReference>
<dbReference type="EMBL" id="JACOOY010000001">
    <property type="protein sequence ID" value="MBC5663795.1"/>
    <property type="molecule type" value="Genomic_DNA"/>
</dbReference>
<protein>
    <submittedName>
        <fullName evidence="3">Cupin domain-containing protein</fullName>
    </submittedName>
</protein>
<comment type="caution">
    <text evidence="3">The sequence shown here is derived from an EMBL/GenBank/DDBJ whole genome shotgun (WGS) entry which is preliminary data.</text>
</comment>
<proteinExistence type="predicted"/>
<dbReference type="SUPFAM" id="SSF51182">
    <property type="entry name" value="RmlC-like cupins"/>
    <property type="match status" value="1"/>
</dbReference>
<evidence type="ECO:0000259" key="2">
    <source>
        <dbReference type="Pfam" id="PF07883"/>
    </source>
</evidence>
<gene>
    <name evidence="3" type="ORF">H8S07_00640</name>
</gene>
<evidence type="ECO:0000256" key="1">
    <source>
        <dbReference type="ARBA" id="ARBA00022723"/>
    </source>
</evidence>